<name>A0A6A6JHG7_WESOR</name>
<dbReference type="Proteomes" id="UP000800097">
    <property type="component" value="Unassembled WGS sequence"/>
</dbReference>
<evidence type="ECO:0000313" key="2">
    <source>
        <dbReference type="Proteomes" id="UP000800097"/>
    </source>
</evidence>
<dbReference type="EMBL" id="ML986495">
    <property type="protein sequence ID" value="KAF2275827.1"/>
    <property type="molecule type" value="Genomic_DNA"/>
</dbReference>
<evidence type="ECO:0000313" key="1">
    <source>
        <dbReference type="EMBL" id="KAF2275827.1"/>
    </source>
</evidence>
<reference evidence="1" key="1">
    <citation type="journal article" date="2020" name="Stud. Mycol.">
        <title>101 Dothideomycetes genomes: a test case for predicting lifestyles and emergence of pathogens.</title>
        <authorList>
            <person name="Haridas S."/>
            <person name="Albert R."/>
            <person name="Binder M."/>
            <person name="Bloem J."/>
            <person name="Labutti K."/>
            <person name="Salamov A."/>
            <person name="Andreopoulos B."/>
            <person name="Baker S."/>
            <person name="Barry K."/>
            <person name="Bills G."/>
            <person name="Bluhm B."/>
            <person name="Cannon C."/>
            <person name="Castanera R."/>
            <person name="Culley D."/>
            <person name="Daum C."/>
            <person name="Ezra D."/>
            <person name="Gonzalez J."/>
            <person name="Henrissat B."/>
            <person name="Kuo A."/>
            <person name="Liang C."/>
            <person name="Lipzen A."/>
            <person name="Lutzoni F."/>
            <person name="Magnuson J."/>
            <person name="Mondo S."/>
            <person name="Nolan M."/>
            <person name="Ohm R."/>
            <person name="Pangilinan J."/>
            <person name="Park H.-J."/>
            <person name="Ramirez L."/>
            <person name="Alfaro M."/>
            <person name="Sun H."/>
            <person name="Tritt A."/>
            <person name="Yoshinaga Y."/>
            <person name="Zwiers L.-H."/>
            <person name="Turgeon B."/>
            <person name="Goodwin S."/>
            <person name="Spatafora J."/>
            <person name="Crous P."/>
            <person name="Grigoriev I."/>
        </authorList>
    </citation>
    <scope>NUCLEOTIDE SEQUENCE</scope>
    <source>
        <strain evidence="1">CBS 379.55</strain>
    </source>
</reference>
<dbReference type="RefSeq" id="XP_033653366.1">
    <property type="nucleotide sequence ID" value="XM_033802925.1"/>
</dbReference>
<sequence>MKLPTPLDSQDNLRYTRYVLRAEHTAAAATAAAKDMLSVQSDSSRAGRALYKRIQASLFKFVTAGDGRRRSRMRLIFPFRMFRSTRFSSAFLDGGRSGGWATIKRGTRRAWRDSFVELMWLSNLLLHYPLNRGEGEERGESLLACKILEGLFHFLRYSGQMSRTTGVCSQGCSHPSNPFHQNPA</sequence>
<dbReference type="GeneID" id="54556100"/>
<keyword evidence="2" id="KW-1185">Reference proteome</keyword>
<gene>
    <name evidence="1" type="ORF">EI97DRAFT_57017</name>
</gene>
<organism evidence="1 2">
    <name type="scientific">Westerdykella ornata</name>
    <dbReference type="NCBI Taxonomy" id="318751"/>
    <lineage>
        <taxon>Eukaryota</taxon>
        <taxon>Fungi</taxon>
        <taxon>Dikarya</taxon>
        <taxon>Ascomycota</taxon>
        <taxon>Pezizomycotina</taxon>
        <taxon>Dothideomycetes</taxon>
        <taxon>Pleosporomycetidae</taxon>
        <taxon>Pleosporales</taxon>
        <taxon>Sporormiaceae</taxon>
        <taxon>Westerdykella</taxon>
    </lineage>
</organism>
<protein>
    <submittedName>
        <fullName evidence="1">Uncharacterized protein</fullName>
    </submittedName>
</protein>
<proteinExistence type="predicted"/>
<accession>A0A6A6JHG7</accession>
<dbReference type="AlphaFoldDB" id="A0A6A6JHG7"/>